<evidence type="ECO:0000259" key="1">
    <source>
        <dbReference type="Pfam" id="PF13566"/>
    </source>
</evidence>
<feature type="domain" description="DUF4130" evidence="1">
    <location>
        <begin position="83"/>
        <end position="252"/>
    </location>
</feature>
<dbReference type="EMBL" id="FQTV01000004">
    <property type="protein sequence ID" value="SHF00383.1"/>
    <property type="molecule type" value="Genomic_DNA"/>
</dbReference>
<reference evidence="2 3" key="1">
    <citation type="submission" date="2016-11" db="EMBL/GenBank/DDBJ databases">
        <authorList>
            <person name="Jaros S."/>
            <person name="Januszkiewicz K."/>
            <person name="Wedrychowicz H."/>
        </authorList>
    </citation>
    <scope>NUCLEOTIDE SEQUENCE [LARGE SCALE GENOMIC DNA]</scope>
    <source>
        <strain evidence="2 3">DSM 26991</strain>
    </source>
</reference>
<dbReference type="Pfam" id="PF13566">
    <property type="entry name" value="DUF4130"/>
    <property type="match status" value="1"/>
</dbReference>
<dbReference type="AlphaFoldDB" id="A0A1M4Y471"/>
<accession>A0A1M4Y471</accession>
<name>A0A1M4Y471_9BACE</name>
<dbReference type="InterPro" id="IPR025404">
    <property type="entry name" value="DUF4130"/>
</dbReference>
<keyword evidence="3" id="KW-1185">Reference proteome</keyword>
<evidence type="ECO:0000313" key="2">
    <source>
        <dbReference type="EMBL" id="SHF00383.1"/>
    </source>
</evidence>
<evidence type="ECO:0000313" key="3">
    <source>
        <dbReference type="Proteomes" id="UP000184509"/>
    </source>
</evidence>
<dbReference type="OrthoDB" id="5290748at2"/>
<dbReference type="Proteomes" id="UP000184509">
    <property type="component" value="Unassembled WGS sequence"/>
</dbReference>
<organism evidence="2 3">
    <name type="scientific">Bacteroides luti</name>
    <dbReference type="NCBI Taxonomy" id="1297750"/>
    <lineage>
        <taxon>Bacteria</taxon>
        <taxon>Pseudomonadati</taxon>
        <taxon>Bacteroidota</taxon>
        <taxon>Bacteroidia</taxon>
        <taxon>Bacteroidales</taxon>
        <taxon>Bacteroidaceae</taxon>
        <taxon>Bacteroides</taxon>
    </lineage>
</organism>
<sequence>MITFIYDKTFEGLLTAVFDAYFRKTFPEALVTEGEPLPLFCDETYTVISDSEKSERVWKGLQKKLSRTALSALTACWLSELPEIDMLLFRYMRKNIDSPKSVEMNFGDPDVLEIAKIYKKVGCERERVLQFLRFQKAVDGTYFAAIEPMYNVLSLVVSHFQDRFADQKWLIYDLKREYGYYYDLSTVTEVRFEEKESHLLTGVLSEDLMMHDEKLFQQMWKEYFKSIAIKERINPRLHRQHLPVRFWKYLTEKQK</sequence>
<proteinExistence type="predicted"/>
<dbReference type="NCBIfam" id="TIGR03915">
    <property type="entry name" value="SAM_7_link_chp"/>
    <property type="match status" value="1"/>
</dbReference>
<gene>
    <name evidence="2" type="ORF">SAMN05444405_104206</name>
</gene>
<protein>
    <submittedName>
        <fullName evidence="2">Probable DNA metabolism protein</fullName>
    </submittedName>
</protein>
<dbReference type="STRING" id="1297750.SAMN05444405_104206"/>
<dbReference type="RefSeq" id="WP_073400007.1">
    <property type="nucleotide sequence ID" value="NZ_FQTV01000004.1"/>
</dbReference>
<dbReference type="InterPro" id="IPR023875">
    <property type="entry name" value="DNA_repair_put"/>
</dbReference>